<proteinExistence type="predicted"/>
<keyword evidence="1" id="KW-0732">Signal</keyword>
<dbReference type="AlphaFoldDB" id="A0A397I6T2"/>
<accession>A0A397I6T2</accession>
<protein>
    <recommendedName>
        <fullName evidence="4">Sequence orphan</fullName>
    </recommendedName>
</protein>
<evidence type="ECO:0000313" key="3">
    <source>
        <dbReference type="Proteomes" id="UP000266861"/>
    </source>
</evidence>
<feature type="signal peptide" evidence="1">
    <location>
        <begin position="1"/>
        <end position="24"/>
    </location>
</feature>
<evidence type="ECO:0008006" key="4">
    <source>
        <dbReference type="Google" id="ProtNLM"/>
    </source>
</evidence>
<comment type="caution">
    <text evidence="2">The sequence shown here is derived from an EMBL/GenBank/DDBJ whole genome shotgun (WGS) entry which is preliminary data.</text>
</comment>
<organism evidence="2 3">
    <name type="scientific">Diversispora epigaea</name>
    <dbReference type="NCBI Taxonomy" id="1348612"/>
    <lineage>
        <taxon>Eukaryota</taxon>
        <taxon>Fungi</taxon>
        <taxon>Fungi incertae sedis</taxon>
        <taxon>Mucoromycota</taxon>
        <taxon>Glomeromycotina</taxon>
        <taxon>Glomeromycetes</taxon>
        <taxon>Diversisporales</taxon>
        <taxon>Diversisporaceae</taxon>
        <taxon>Diversispora</taxon>
    </lineage>
</organism>
<dbReference type="STRING" id="1348612.A0A397I6T2"/>
<evidence type="ECO:0000256" key="1">
    <source>
        <dbReference type="SAM" id="SignalP"/>
    </source>
</evidence>
<name>A0A397I6T2_9GLOM</name>
<reference evidence="2 3" key="1">
    <citation type="submission" date="2018-08" db="EMBL/GenBank/DDBJ databases">
        <title>Genome and evolution of the arbuscular mycorrhizal fungus Diversispora epigaea (formerly Glomus versiforme) and its bacterial endosymbionts.</title>
        <authorList>
            <person name="Sun X."/>
            <person name="Fei Z."/>
            <person name="Harrison M."/>
        </authorList>
    </citation>
    <scope>NUCLEOTIDE SEQUENCE [LARGE SCALE GENOMIC DNA]</scope>
    <source>
        <strain evidence="2 3">IT104</strain>
    </source>
</reference>
<dbReference type="OrthoDB" id="73465at2759"/>
<sequence length="431" mass="47910">MKSLSLLPIFILTINLIIPEKISANNYCHQYSYPSGLKNTKNVKCDPLVLEPPLDLSVSLESNNVFTVDFHCGISDANLCQKAHDVFKSAGNRIASVIKFNTPVKVNATFTDFCKEFNQCPYDNQFLIGEASAAQFIPMKDSDRIVRYYPQALVKQLGNPNNAQYNDYDILAAFNSQANLYFKGDLPIGNEQYDFEYVVTHEYIHGLGFFPYWNDYGKNLLTPYPDFLAGVTSVNQEITFTGFVETVFDRYMVLTEPGKASQKMTQFVGEFNSIVPIGTTLKVSDFYSKYQNSQVFGLSEQLLKDAITPNTMSFVTSDNTSVLLETKINPYAPGSSICHVDTSYGNGSDFLMGFSAIPGISLDDLVAKNHGTSALGPNLIKVLGTLGYSINGQSNNQPNNIQKDNSSRSIKYSFSYNTIGVLVVIILWQII</sequence>
<dbReference type="Proteomes" id="UP000266861">
    <property type="component" value="Unassembled WGS sequence"/>
</dbReference>
<dbReference type="EMBL" id="PQFF01000246">
    <property type="protein sequence ID" value="RHZ70607.1"/>
    <property type="molecule type" value="Genomic_DNA"/>
</dbReference>
<keyword evidence="3" id="KW-1185">Reference proteome</keyword>
<feature type="chain" id="PRO_5017345012" description="Sequence orphan" evidence="1">
    <location>
        <begin position="25"/>
        <end position="431"/>
    </location>
</feature>
<evidence type="ECO:0000313" key="2">
    <source>
        <dbReference type="EMBL" id="RHZ70607.1"/>
    </source>
</evidence>
<gene>
    <name evidence="2" type="ORF">Glove_269g14</name>
</gene>